<organism evidence="3 4">
    <name type="scientific">Renibacterium salmoninarum (strain ATCC 33209 / DSM 20767 / JCM 11484 / NBRC 15589 / NCIMB 2235)</name>
    <dbReference type="NCBI Taxonomy" id="288705"/>
    <lineage>
        <taxon>Bacteria</taxon>
        <taxon>Bacillati</taxon>
        <taxon>Actinomycetota</taxon>
        <taxon>Actinomycetes</taxon>
        <taxon>Micrococcales</taxon>
        <taxon>Micrococcaceae</taxon>
        <taxon>Renibacterium</taxon>
    </lineage>
</organism>
<dbReference type="AlphaFoldDB" id="A9WL10"/>
<keyword evidence="4" id="KW-1185">Reference proteome</keyword>
<dbReference type="Gene3D" id="3.30.530.20">
    <property type="match status" value="1"/>
</dbReference>
<dbReference type="EMBL" id="CP000910">
    <property type="protein sequence ID" value="ABY22279.1"/>
    <property type="molecule type" value="Genomic_DNA"/>
</dbReference>
<dbReference type="HOGENOM" id="CLU_2438651_0_0_11"/>
<dbReference type="eggNOG" id="COG3832">
    <property type="taxonomic scope" value="Bacteria"/>
</dbReference>
<dbReference type="Proteomes" id="UP000002007">
    <property type="component" value="Chromosome"/>
</dbReference>
<dbReference type="Pfam" id="PF08327">
    <property type="entry name" value="AHSA1"/>
    <property type="match status" value="1"/>
</dbReference>
<protein>
    <recommendedName>
        <fullName evidence="2">Activator of Hsp90 ATPase homologue 1/2-like C-terminal domain-containing protein</fullName>
    </recommendedName>
</protein>
<name>A9WL10_RENSM</name>
<evidence type="ECO:0000313" key="3">
    <source>
        <dbReference type="EMBL" id="ABY22279.1"/>
    </source>
</evidence>
<evidence type="ECO:0000256" key="1">
    <source>
        <dbReference type="ARBA" id="ARBA00006817"/>
    </source>
</evidence>
<dbReference type="RefSeq" id="WP_012243983.1">
    <property type="nucleotide sequence ID" value="NC_010168.1"/>
</dbReference>
<comment type="similarity">
    <text evidence="1">Belongs to the AHA1 family.</text>
</comment>
<sequence>MVTESRLEIVAESGGQNITLVREIYASVQRVFAAHLDPEMVAQWLGPRRLEMKISEWQAVSGGKYAYLHIAEDGTEYGFRGMFHTVIEDQ</sequence>
<gene>
    <name evidence="3" type="ordered locus">RSal33209_0530</name>
</gene>
<dbReference type="InterPro" id="IPR013538">
    <property type="entry name" value="ASHA1/2-like_C"/>
</dbReference>
<dbReference type="SUPFAM" id="SSF55961">
    <property type="entry name" value="Bet v1-like"/>
    <property type="match status" value="1"/>
</dbReference>
<accession>A9WL10</accession>
<dbReference type="KEGG" id="rsa:RSal33209_0530"/>
<proteinExistence type="inferred from homology"/>
<feature type="domain" description="Activator of Hsp90 ATPase homologue 1/2-like C-terminal" evidence="2">
    <location>
        <begin position="26"/>
        <end position="89"/>
    </location>
</feature>
<evidence type="ECO:0000259" key="2">
    <source>
        <dbReference type="Pfam" id="PF08327"/>
    </source>
</evidence>
<dbReference type="InterPro" id="IPR023393">
    <property type="entry name" value="START-like_dom_sf"/>
</dbReference>
<evidence type="ECO:0000313" key="4">
    <source>
        <dbReference type="Proteomes" id="UP000002007"/>
    </source>
</evidence>
<dbReference type="STRING" id="288705.RSal33209_0530"/>
<reference evidence="4" key="1">
    <citation type="journal article" date="2008" name="J. Bacteriol.">
        <title>Genome sequence of the fish pathogen Renibacterium salmoninarum suggests reductive evolution away from an environmental Arthrobacter ancestor.</title>
        <authorList>
            <person name="Wiens G.D."/>
            <person name="Rockey D.D."/>
            <person name="Wu Z."/>
            <person name="Chang J."/>
            <person name="Levy R."/>
            <person name="Crane S."/>
            <person name="Chen D.S."/>
            <person name="Capri G.R."/>
            <person name="Burnett J.R."/>
            <person name="Sudheesh P.S."/>
            <person name="Schipma M.J."/>
            <person name="Burd H."/>
            <person name="Bhattacharyya A."/>
            <person name="Rhodes L.D."/>
            <person name="Kaul R."/>
            <person name="Strom M.S."/>
        </authorList>
    </citation>
    <scope>NUCLEOTIDE SEQUENCE [LARGE SCALE GENOMIC DNA]</scope>
    <source>
        <strain evidence="4">ATCC 33209 / DSM 20767 / JCM 11484 / NBRC 15589 / NCIMB 2235</strain>
    </source>
</reference>